<dbReference type="RefSeq" id="WP_151622289.1">
    <property type="nucleotide sequence ID" value="NZ_CP043028.1"/>
</dbReference>
<dbReference type="OrthoDB" id="7584869at2"/>
<evidence type="ECO:0000313" key="9">
    <source>
        <dbReference type="Proteomes" id="UP000327030"/>
    </source>
</evidence>
<dbReference type="GO" id="GO:0005886">
    <property type="term" value="C:plasma membrane"/>
    <property type="evidence" value="ECO:0007669"/>
    <property type="project" value="UniProtKB-SubCell"/>
</dbReference>
<gene>
    <name evidence="8" type="ORF">FXF36_02365</name>
</gene>
<sequence length="442" mass="48695">MKFDVKKTVQMGFGFLSICAFWQMYNAIIPLVLTNTFHLNETLSGVIMAMDNVLALFLLPFFGSISDKCKSKMGRRKPFYLYGTIAAVILMLLLPIVDNSYYANPTQSKEILFIGILGALLVAMGTYRSPTVALVADCTIKPLRSRANAIINLMGALGGILYLGVAAVFYPASKTKDLPHVNYMLIFAVVAGIMLVSLCIVMTKIDEISLSKQVENYELIHPEENLAVEDECGNEVLPKEVKRSLTFLLISVSLWFIAYNGMETWFTTYAVRMWGMALGEASVCMLTASAGAIVFFIPSGMIASKIGRKTTILLGVACMALSFLGGFLVTLLHPSFSPVLYALFAMLGMGWAFINVNSLPMVLEMCRESDSGKFTGYYYTFSMAAQIVTPILAGWLMSNISYLILFPYAAFFAIIAFITMTFVKHGDTGFEAKKGLEAFEDM</sequence>
<dbReference type="InterPro" id="IPR011701">
    <property type="entry name" value="MFS"/>
</dbReference>
<feature type="transmembrane region" description="Helical" evidence="6">
    <location>
        <begin position="338"/>
        <end position="356"/>
    </location>
</feature>
<evidence type="ECO:0000256" key="2">
    <source>
        <dbReference type="ARBA" id="ARBA00022448"/>
    </source>
</evidence>
<comment type="subcellular location">
    <subcellularLocation>
        <location evidence="1">Cell membrane</location>
        <topology evidence="1">Multi-pass membrane protein</topology>
    </subcellularLocation>
</comment>
<keyword evidence="4 6" id="KW-1133">Transmembrane helix</keyword>
<dbReference type="PANTHER" id="PTHR23528">
    <property type="match status" value="1"/>
</dbReference>
<name>A0A5P6VMB5_PSEXY</name>
<dbReference type="InterPro" id="IPR020846">
    <property type="entry name" value="MFS_dom"/>
</dbReference>
<evidence type="ECO:0000256" key="1">
    <source>
        <dbReference type="ARBA" id="ARBA00004651"/>
    </source>
</evidence>
<dbReference type="Gene3D" id="1.20.1250.20">
    <property type="entry name" value="MFS general substrate transporter like domains"/>
    <property type="match status" value="2"/>
</dbReference>
<feature type="transmembrane region" description="Helical" evidence="6">
    <location>
        <begin position="45"/>
        <end position="66"/>
    </location>
</feature>
<feature type="transmembrane region" description="Helical" evidence="6">
    <location>
        <begin position="111"/>
        <end position="128"/>
    </location>
</feature>
<dbReference type="SUPFAM" id="SSF103473">
    <property type="entry name" value="MFS general substrate transporter"/>
    <property type="match status" value="1"/>
</dbReference>
<reference evidence="9" key="1">
    <citation type="submission" date="2019-08" db="EMBL/GenBank/DDBJ databases">
        <title>Complete Genome Sequence of the Polysaccharide-Degrading Rumen Bacterium Pseudobutyrivibrio xylanivorans MA3014.</title>
        <authorList>
            <person name="Palevich N."/>
            <person name="Maclean P.H."/>
            <person name="Kelly W.J."/>
            <person name="Leahy S.C."/>
            <person name="Rakonjac J."/>
            <person name="Attwood G.T."/>
        </authorList>
    </citation>
    <scope>NUCLEOTIDE SEQUENCE [LARGE SCALE GENOMIC DNA]</scope>
    <source>
        <strain evidence="9">MA3014</strain>
    </source>
</reference>
<organism evidence="8 9">
    <name type="scientific">Pseudobutyrivibrio xylanivorans</name>
    <dbReference type="NCBI Taxonomy" id="185007"/>
    <lineage>
        <taxon>Bacteria</taxon>
        <taxon>Bacillati</taxon>
        <taxon>Bacillota</taxon>
        <taxon>Clostridia</taxon>
        <taxon>Lachnospirales</taxon>
        <taxon>Lachnospiraceae</taxon>
        <taxon>Pseudobutyrivibrio</taxon>
    </lineage>
</organism>
<feature type="transmembrane region" description="Helical" evidence="6">
    <location>
        <begin position="149"/>
        <end position="170"/>
    </location>
</feature>
<keyword evidence="5 6" id="KW-0472">Membrane</keyword>
<dbReference type="Proteomes" id="UP000327030">
    <property type="component" value="Chromosome 1"/>
</dbReference>
<evidence type="ECO:0000256" key="3">
    <source>
        <dbReference type="ARBA" id="ARBA00022692"/>
    </source>
</evidence>
<feature type="transmembrane region" description="Helical" evidence="6">
    <location>
        <begin position="310"/>
        <end position="332"/>
    </location>
</feature>
<evidence type="ECO:0000256" key="6">
    <source>
        <dbReference type="SAM" id="Phobius"/>
    </source>
</evidence>
<dbReference type="Pfam" id="PF07690">
    <property type="entry name" value="MFS_1"/>
    <property type="match status" value="1"/>
</dbReference>
<keyword evidence="3 6" id="KW-0812">Transmembrane</keyword>
<feature type="transmembrane region" description="Helical" evidence="6">
    <location>
        <begin position="274"/>
        <end position="298"/>
    </location>
</feature>
<dbReference type="GO" id="GO:0022857">
    <property type="term" value="F:transmembrane transporter activity"/>
    <property type="evidence" value="ECO:0007669"/>
    <property type="project" value="InterPro"/>
</dbReference>
<dbReference type="PANTHER" id="PTHR23528:SF1">
    <property type="entry name" value="MAJOR FACILITATOR SUPERFAMILY (MFS) PROFILE DOMAIN-CONTAINING PROTEIN"/>
    <property type="match status" value="1"/>
</dbReference>
<evidence type="ECO:0000259" key="7">
    <source>
        <dbReference type="PROSITE" id="PS50850"/>
    </source>
</evidence>
<proteinExistence type="predicted"/>
<protein>
    <submittedName>
        <fullName evidence="8">SLC45 family MFS transporter</fullName>
    </submittedName>
</protein>
<dbReference type="PROSITE" id="PS50850">
    <property type="entry name" value="MFS"/>
    <property type="match status" value="1"/>
</dbReference>
<keyword evidence="2" id="KW-0813">Transport</keyword>
<feature type="transmembrane region" description="Helical" evidence="6">
    <location>
        <begin position="182"/>
        <end position="203"/>
    </location>
</feature>
<accession>A0A5P6VMB5</accession>
<feature type="transmembrane region" description="Helical" evidence="6">
    <location>
        <begin position="245"/>
        <end position="262"/>
    </location>
</feature>
<feature type="transmembrane region" description="Helical" evidence="6">
    <location>
        <begin position="12"/>
        <end position="33"/>
    </location>
</feature>
<dbReference type="InterPro" id="IPR036259">
    <property type="entry name" value="MFS_trans_sf"/>
</dbReference>
<dbReference type="KEGG" id="pxv:FXF36_02365"/>
<feature type="transmembrane region" description="Helical" evidence="6">
    <location>
        <begin position="402"/>
        <end position="423"/>
    </location>
</feature>
<feature type="domain" description="Major facilitator superfamily (MFS) profile" evidence="7">
    <location>
        <begin position="1"/>
        <end position="428"/>
    </location>
</feature>
<dbReference type="AlphaFoldDB" id="A0A5P6VMB5"/>
<evidence type="ECO:0000256" key="4">
    <source>
        <dbReference type="ARBA" id="ARBA00022989"/>
    </source>
</evidence>
<evidence type="ECO:0000313" key="8">
    <source>
        <dbReference type="EMBL" id="QFJ53793.1"/>
    </source>
</evidence>
<feature type="transmembrane region" description="Helical" evidence="6">
    <location>
        <begin position="78"/>
        <end position="96"/>
    </location>
</feature>
<dbReference type="EMBL" id="CP043028">
    <property type="protein sequence ID" value="QFJ53793.1"/>
    <property type="molecule type" value="Genomic_DNA"/>
</dbReference>
<evidence type="ECO:0000256" key="5">
    <source>
        <dbReference type="ARBA" id="ARBA00023136"/>
    </source>
</evidence>
<feature type="transmembrane region" description="Helical" evidence="6">
    <location>
        <begin position="377"/>
        <end position="396"/>
    </location>
</feature>